<reference evidence="2 3" key="1">
    <citation type="submission" date="2019-12" db="EMBL/GenBank/DDBJ databases">
        <authorList>
            <person name="Zhang Y.-J."/>
        </authorList>
    </citation>
    <scope>NUCLEOTIDE SEQUENCE [LARGE SCALE GENOMIC DNA]</scope>
    <source>
        <strain evidence="2 3">CY05</strain>
    </source>
</reference>
<proteinExistence type="predicted"/>
<dbReference type="AlphaFoldDB" id="A0A6L6WJ28"/>
<dbReference type="SMART" id="SM00974">
    <property type="entry name" value="T5orf172"/>
    <property type="match status" value="1"/>
</dbReference>
<dbReference type="EMBL" id="WQLV01000008">
    <property type="protein sequence ID" value="MVO16979.1"/>
    <property type="molecule type" value="Genomic_DNA"/>
</dbReference>
<evidence type="ECO:0000313" key="3">
    <source>
        <dbReference type="Proteomes" id="UP000478892"/>
    </source>
</evidence>
<feature type="domain" description="Bacteriophage T5 Orf172 DNA-binding" evidence="1">
    <location>
        <begin position="11"/>
        <end position="90"/>
    </location>
</feature>
<keyword evidence="3" id="KW-1185">Reference proteome</keyword>
<dbReference type="RefSeq" id="WP_157023212.1">
    <property type="nucleotide sequence ID" value="NZ_WQLV01000008.1"/>
</dbReference>
<accession>A0A6L6WJ28</accession>
<comment type="caution">
    <text evidence="2">The sequence shown here is derived from an EMBL/GenBank/DDBJ whole genome shotgun (WGS) entry which is preliminary data.</text>
</comment>
<name>A0A6L6WJ28_9RHOB</name>
<dbReference type="InterPro" id="IPR018306">
    <property type="entry name" value="Phage_T5_Orf172_DNA-bd"/>
</dbReference>
<evidence type="ECO:0000313" key="2">
    <source>
        <dbReference type="EMBL" id="MVO16979.1"/>
    </source>
</evidence>
<protein>
    <submittedName>
        <fullName evidence="2">GIY-YIG nuclease family protein</fullName>
    </submittedName>
</protein>
<organism evidence="2 3">
    <name type="scientific">Parasedimentitalea huanghaiensis</name>
    <dbReference type="NCBI Taxonomy" id="2682100"/>
    <lineage>
        <taxon>Bacteria</taxon>
        <taxon>Pseudomonadati</taxon>
        <taxon>Pseudomonadota</taxon>
        <taxon>Alphaproteobacteria</taxon>
        <taxon>Rhodobacterales</taxon>
        <taxon>Paracoccaceae</taxon>
        <taxon>Parasedimentitalea</taxon>
    </lineage>
</organism>
<sequence length="203" mass="22755">MVDVVYVLINQAMPGLVKIGLTSSDVERRMKELDTTGLPLPFECFSAWEVESAIAAEKALHVAFGDHRVRERREFFRISPDKPTAILKAFGLRDVTPSEDVIGDHDDARALERARSRRPRFTFDMVSVVEGSQLHSVFDDDTICTVGPGNNVVFRGEQMSLSQSALIVARETGRNWKTLAGPDYWKFEDETLANLRNVEEAAV</sequence>
<dbReference type="Pfam" id="PF10544">
    <property type="entry name" value="T5orf172"/>
    <property type="match status" value="1"/>
</dbReference>
<dbReference type="Proteomes" id="UP000478892">
    <property type="component" value="Unassembled WGS sequence"/>
</dbReference>
<evidence type="ECO:0000259" key="1">
    <source>
        <dbReference type="SMART" id="SM00974"/>
    </source>
</evidence>
<gene>
    <name evidence="2" type="ORF">GO984_14270</name>
</gene>